<dbReference type="EMBL" id="CBWP010000052">
    <property type="protein sequence ID" value="CDL38897.1"/>
    <property type="molecule type" value="Genomic_DNA"/>
</dbReference>
<accession>A0A7G2IP53</accession>
<keyword evidence="1" id="KW-0812">Transmembrane</keyword>
<dbReference type="Proteomes" id="UP000019194">
    <property type="component" value="Unassembled WGS sequence"/>
</dbReference>
<feature type="transmembrane region" description="Helical" evidence="1">
    <location>
        <begin position="6"/>
        <end position="30"/>
    </location>
</feature>
<evidence type="ECO:0000313" key="2">
    <source>
        <dbReference type="EMBL" id="CDL38897.1"/>
    </source>
</evidence>
<protein>
    <submittedName>
        <fullName evidence="2">Transport system permease protein</fullName>
    </submittedName>
</protein>
<keyword evidence="1" id="KW-1133">Transmembrane helix</keyword>
<evidence type="ECO:0000313" key="3">
    <source>
        <dbReference type="Proteomes" id="UP000019194"/>
    </source>
</evidence>
<dbReference type="AlphaFoldDB" id="A0A7G2IP53"/>
<reference evidence="2 3" key="1">
    <citation type="submission" date="2013-10" db="EMBL/GenBank/DDBJ databases">
        <title>Antibiotic resistance diversity of beta-lactamase producers in the General Hospital Vienna.</title>
        <authorList>
            <person name="Barisic I."/>
            <person name="Mitteregger D."/>
            <person name="Hirschl A.M."/>
            <person name="Noehammer C."/>
            <person name="Wiesinger-Mayr H."/>
        </authorList>
    </citation>
    <scope>NUCLEOTIDE SEQUENCE [LARGE SCALE GENOMIC DNA]</scope>
    <source>
        <strain evidence="2 3">ISC11</strain>
    </source>
</reference>
<sequence>MNLLNTFGPLGGLLVTYLLLFAALMLIIGWEKTLLPSRRANACQGVCMKKYRA</sequence>
<comment type="caution">
    <text evidence="2">The sequence shown here is derived from an EMBL/GenBank/DDBJ whole genome shotgun (WGS) entry which is preliminary data.</text>
</comment>
<keyword evidence="1" id="KW-0472">Membrane</keyword>
<organism evidence="2 3">
    <name type="scientific">Citrobacter freundii</name>
    <dbReference type="NCBI Taxonomy" id="546"/>
    <lineage>
        <taxon>Bacteria</taxon>
        <taxon>Pseudomonadati</taxon>
        <taxon>Pseudomonadota</taxon>
        <taxon>Gammaproteobacteria</taxon>
        <taxon>Enterobacterales</taxon>
        <taxon>Enterobacteriaceae</taxon>
        <taxon>Citrobacter</taxon>
        <taxon>Citrobacter freundii complex</taxon>
    </lineage>
</organism>
<proteinExistence type="predicted"/>
<name>A0A7G2IP53_CITFR</name>
<evidence type="ECO:0000256" key="1">
    <source>
        <dbReference type="SAM" id="Phobius"/>
    </source>
</evidence>